<dbReference type="EMBL" id="QWEA01000531">
    <property type="protein sequence ID" value="RIJ22489.1"/>
    <property type="molecule type" value="Genomic_DNA"/>
</dbReference>
<dbReference type="Proteomes" id="UP000266634">
    <property type="component" value="Unassembled WGS sequence"/>
</dbReference>
<dbReference type="InterPro" id="IPR029021">
    <property type="entry name" value="Prot-tyrosine_phosphatase-like"/>
</dbReference>
<dbReference type="InterPro" id="IPR000387">
    <property type="entry name" value="Tyr_Pase_dom"/>
</dbReference>
<evidence type="ECO:0000313" key="2">
    <source>
        <dbReference type="EMBL" id="RIJ22489.1"/>
    </source>
</evidence>
<dbReference type="Pfam" id="PF13350">
    <property type="entry name" value="Y_phosphatase3"/>
    <property type="match status" value="1"/>
</dbReference>
<name>A0A399MXD5_9MICO</name>
<dbReference type="PROSITE" id="PS00383">
    <property type="entry name" value="TYR_PHOSPHATASE_1"/>
    <property type="match status" value="1"/>
</dbReference>
<proteinExistence type="predicted"/>
<accession>A0A399MXD5</accession>
<reference evidence="2 3" key="1">
    <citation type="submission" date="2018-08" db="EMBL/GenBank/DDBJ databases">
        <title>Genome Sequence of Clavibacter michiganensis Subspecies type strains, and the Atypical Peach-Colored Strains Isolated from Tomato.</title>
        <authorList>
            <person name="Osdaghi E."/>
            <person name="Portier P."/>
            <person name="Briand M."/>
            <person name="Jacques M.-A."/>
        </authorList>
    </citation>
    <scope>NUCLEOTIDE SEQUENCE [LARGE SCALE GENOMIC DNA]</scope>
    <source>
        <strain evidence="2 3">CFBP 6488</strain>
    </source>
</reference>
<feature type="domain" description="Tyrosine specific protein phosphatases" evidence="1">
    <location>
        <begin position="122"/>
        <end position="188"/>
    </location>
</feature>
<dbReference type="PROSITE" id="PS50056">
    <property type="entry name" value="TYR_PHOSPHATASE_2"/>
    <property type="match status" value="1"/>
</dbReference>
<dbReference type="InterPro" id="IPR016130">
    <property type="entry name" value="Tyr_Pase_AS"/>
</dbReference>
<dbReference type="AlphaFoldDB" id="A0A399MXD5"/>
<dbReference type="InterPro" id="IPR026893">
    <property type="entry name" value="Tyr/Ser_Pase_IphP-type"/>
</dbReference>
<protein>
    <submittedName>
        <fullName evidence="2">Tyrosine-protein phosphatase</fullName>
    </submittedName>
</protein>
<evidence type="ECO:0000259" key="1">
    <source>
        <dbReference type="PROSITE" id="PS50056"/>
    </source>
</evidence>
<dbReference type="GO" id="GO:0004721">
    <property type="term" value="F:phosphoprotein phosphatase activity"/>
    <property type="evidence" value="ECO:0007669"/>
    <property type="project" value="InterPro"/>
</dbReference>
<organism evidence="2 3">
    <name type="scientific">Clavibacter michiganensis subsp. insidiosus</name>
    <dbReference type="NCBI Taxonomy" id="33014"/>
    <lineage>
        <taxon>Bacteria</taxon>
        <taxon>Bacillati</taxon>
        <taxon>Actinomycetota</taxon>
        <taxon>Actinomycetes</taxon>
        <taxon>Micrococcales</taxon>
        <taxon>Microbacteriaceae</taxon>
        <taxon>Clavibacter</taxon>
    </lineage>
</organism>
<dbReference type="SUPFAM" id="SSF52799">
    <property type="entry name" value="(Phosphotyrosine protein) phosphatases II"/>
    <property type="match status" value="1"/>
</dbReference>
<sequence>MRRRRPAWSTRAMTASDRTLPIDGLVNARDLGGIRLRGGGTTPTGVLARCEDADLITDAGWERLRELGFRTVLDLRQPAERARDTHPRPEWIHVAHVDLDGLDDHPDFWVPYWDTGLVGTPLYYLPHLAELPDRAGAALRTIAQAPAGGVLFHCGAGRDRTGLIALLLLLAVGAEPDDIVDDYLEAIRLGPERSANSGQPDMEPAIEAFLAERGTTSEAAFREAMAGIDLDGLLAAVGFTDDERRALRSWRGAIPAA</sequence>
<dbReference type="Gene3D" id="3.90.190.10">
    <property type="entry name" value="Protein tyrosine phosphatase superfamily"/>
    <property type="match status" value="1"/>
</dbReference>
<gene>
    <name evidence="2" type="ORF">DZF93_12010</name>
</gene>
<comment type="caution">
    <text evidence="2">The sequence shown here is derived from an EMBL/GenBank/DDBJ whole genome shotgun (WGS) entry which is preliminary data.</text>
</comment>
<evidence type="ECO:0000313" key="3">
    <source>
        <dbReference type="Proteomes" id="UP000266634"/>
    </source>
</evidence>
<dbReference type="OrthoDB" id="1188001at2"/>